<dbReference type="RefSeq" id="XP_007394381.1">
    <property type="nucleotide sequence ID" value="XM_007394319.1"/>
</dbReference>
<dbReference type="AlphaFoldDB" id="K5WBF0"/>
<feature type="compositionally biased region" description="Low complexity" evidence="2">
    <location>
        <begin position="159"/>
        <end position="198"/>
    </location>
</feature>
<feature type="coiled-coil region" evidence="1">
    <location>
        <begin position="32"/>
        <end position="59"/>
    </location>
</feature>
<organism evidence="3 4">
    <name type="scientific">Phanerochaete carnosa (strain HHB-10118-sp)</name>
    <name type="common">White-rot fungus</name>
    <name type="synonym">Peniophora carnosa</name>
    <dbReference type="NCBI Taxonomy" id="650164"/>
    <lineage>
        <taxon>Eukaryota</taxon>
        <taxon>Fungi</taxon>
        <taxon>Dikarya</taxon>
        <taxon>Basidiomycota</taxon>
        <taxon>Agaricomycotina</taxon>
        <taxon>Agaricomycetes</taxon>
        <taxon>Polyporales</taxon>
        <taxon>Phanerochaetaceae</taxon>
        <taxon>Phanerochaete</taxon>
    </lineage>
</organism>
<evidence type="ECO:0000313" key="3">
    <source>
        <dbReference type="EMBL" id="EKM56535.1"/>
    </source>
</evidence>
<evidence type="ECO:0000256" key="1">
    <source>
        <dbReference type="SAM" id="Coils"/>
    </source>
</evidence>
<feature type="region of interest" description="Disordered" evidence="2">
    <location>
        <begin position="326"/>
        <end position="397"/>
    </location>
</feature>
<dbReference type="KEGG" id="pco:PHACADRAFT_253724"/>
<evidence type="ECO:0000256" key="2">
    <source>
        <dbReference type="SAM" id="MobiDB-lite"/>
    </source>
</evidence>
<name>K5WBF0_PHACS</name>
<accession>K5WBF0</accession>
<dbReference type="InParanoid" id="K5WBF0"/>
<dbReference type="GeneID" id="18915851"/>
<dbReference type="HOGENOM" id="CLU_021799_1_0_1"/>
<sequence length="397" mass="41805">MRDVASPVSPGPPVDYGPLTLAEKHADLLQFIAQKESKLLELRSQLAVQEAELAELKRKWERIVSRGMDRAYSSPLTPGRSPYANGVSPSFPVSSIIPTASTAIKEGVRLLAAGLDLSASEPSSPPAFSPPALPMSGIATVSRASLASTAAMKKAAASKHAANQSISSASTTTTSSSSAPSKRLSQSSASSLLSSLSLEDPVEDCDSARPSPISEEKPEVPAEAVGLRSSRSSNSTLRRRSKDAEPRPSSSAVMPMSEPSTTTRRHSRTHDTSLSSNAAVPQSDNSGWMGSVGKKWEEMQQGETALKLQKRSSLLFEMSQSLFSALASPAPTSPAPSKPSPLSPSLSSAPESLMDDEPELEHGLGAVMVPQVVSPTPVPPLSQPAKSADDDDEEWNW</sequence>
<evidence type="ECO:0000313" key="4">
    <source>
        <dbReference type="Proteomes" id="UP000008370"/>
    </source>
</evidence>
<dbReference type="Proteomes" id="UP000008370">
    <property type="component" value="Unassembled WGS sequence"/>
</dbReference>
<keyword evidence="4" id="KW-1185">Reference proteome</keyword>
<feature type="compositionally biased region" description="Low complexity" evidence="2">
    <location>
        <begin position="343"/>
        <end position="352"/>
    </location>
</feature>
<gene>
    <name evidence="3" type="ORF">PHACADRAFT_253724</name>
</gene>
<protein>
    <submittedName>
        <fullName evidence="3">Uncharacterized protein</fullName>
    </submittedName>
</protein>
<feature type="region of interest" description="Disordered" evidence="2">
    <location>
        <begin position="159"/>
        <end position="305"/>
    </location>
</feature>
<proteinExistence type="predicted"/>
<feature type="compositionally biased region" description="Polar residues" evidence="2">
    <location>
        <begin position="277"/>
        <end position="288"/>
    </location>
</feature>
<keyword evidence="1" id="KW-0175">Coiled coil</keyword>
<reference evidence="3 4" key="1">
    <citation type="journal article" date="2012" name="BMC Genomics">
        <title>Comparative genomics of the white-rot fungi, Phanerochaete carnosa and P. chrysosporium, to elucidate the genetic basis of the distinct wood types they colonize.</title>
        <authorList>
            <person name="Suzuki H."/>
            <person name="MacDonald J."/>
            <person name="Syed K."/>
            <person name="Salamov A."/>
            <person name="Hori C."/>
            <person name="Aerts A."/>
            <person name="Henrissat B."/>
            <person name="Wiebenga A."/>
            <person name="vanKuyk P.A."/>
            <person name="Barry K."/>
            <person name="Lindquist E."/>
            <person name="LaButti K."/>
            <person name="Lapidus A."/>
            <person name="Lucas S."/>
            <person name="Coutinho P."/>
            <person name="Gong Y."/>
            <person name="Samejima M."/>
            <person name="Mahadevan R."/>
            <person name="Abou-Zaid M."/>
            <person name="de Vries R.P."/>
            <person name="Igarashi K."/>
            <person name="Yadav J.S."/>
            <person name="Grigoriev I.V."/>
            <person name="Master E.R."/>
        </authorList>
    </citation>
    <scope>NUCLEOTIDE SEQUENCE [LARGE SCALE GENOMIC DNA]</scope>
    <source>
        <strain evidence="3 4">HHB-10118-sp</strain>
    </source>
</reference>
<dbReference type="OrthoDB" id="3204900at2759"/>
<feature type="compositionally biased region" description="Pro residues" evidence="2">
    <location>
        <begin position="331"/>
        <end position="342"/>
    </location>
</feature>
<dbReference type="EMBL" id="JH930471">
    <property type="protein sequence ID" value="EKM56535.1"/>
    <property type="molecule type" value="Genomic_DNA"/>
</dbReference>